<evidence type="ECO:0008006" key="7">
    <source>
        <dbReference type="Google" id="ProtNLM"/>
    </source>
</evidence>
<dbReference type="InterPro" id="IPR002110">
    <property type="entry name" value="Ankyrin_rpt"/>
</dbReference>
<dbReference type="EMBL" id="JBBJCI010000132">
    <property type="protein sequence ID" value="KAK7242907.1"/>
    <property type="molecule type" value="Genomic_DNA"/>
</dbReference>
<reference evidence="5 6" key="1">
    <citation type="submission" date="2024-03" db="EMBL/GenBank/DDBJ databases">
        <title>Aureococcus anophagefferens CCMP1851 and Kratosvirus quantuckense: Draft genome of a second virus-susceptible host strain in the model system.</title>
        <authorList>
            <person name="Chase E."/>
            <person name="Truchon A.R."/>
            <person name="Schepens W."/>
            <person name="Wilhelm S.W."/>
        </authorList>
    </citation>
    <scope>NUCLEOTIDE SEQUENCE [LARGE SCALE GENOMIC DNA]</scope>
    <source>
        <strain evidence="5 6">CCMP1851</strain>
    </source>
</reference>
<dbReference type="InterPro" id="IPR036770">
    <property type="entry name" value="Ankyrin_rpt-contain_sf"/>
</dbReference>
<evidence type="ECO:0000256" key="3">
    <source>
        <dbReference type="PROSITE-ProRule" id="PRU00023"/>
    </source>
</evidence>
<sequence length="876" mass="95585">MVRFSLGDDDSSDDDASEPQGSPLVSPETMVLRDSNARRFPRTPSPRRATPGAKAAGEDRRRSSDLERARARRRRREADAAAGLSAHPRPADAARKHDAEHARSSPPPKRPRGAGARIEALAAEEARRSAEKSRRAARDAFRRAFDDAASWDDLDAALAQAKRAPPKPVAPRARRRRGASARAPRRWRRRQRRRPPPRRPTPAARRATRGLAAAEAAAKKLEADPLEAALPRPEEGRRRAVNSVGNDCASALKCAETLAAALADPLGRGQQAPAPFFGGGANAARRPLHDQFGALLAQRGVDDAACGAYVAYVASQKLGEKLLGETFNRRTDVWALAAVLNELVSALAAPRRPCGLYSRARSSRGRRPRPPSPATTSRTRPRSRRSSPRASPSTRRARAGPPLRRAARGLGLAGQALQICYFEDDDCIAGINSRKSEGEHTSWTDDQYEMMATLRAENLRRRDHVRSTQAAVKNVALCKGIKHEYREHVYASFKALTLFEFVNGLKEELQILSKEEIEVAMREDAMKKGGRAADLSKQRVASIHEGADYVTQEGDTVLHLAIDRWVTALLEKRRLARLHDSDPKDVEAQVGALATIEREFVALCVLGAPFGSINRDGLTPLMYATKLGASAILRALIACGGDYVNVRNAQRFPPLLLAAECGQVDTFAVLCEGLELQGKLSSSARFVGNGYNALHYATINNDKRVLAKALSYDAFKSPRVLNARSTDQTSGTVSTMHNMGHHVLGQTALHKAVRYGHHQCLTILLEAGADPNLCDGRKQTPLHCAALGNHYECLNLLLLHGASVLARDGNGKRVFDVVHSRHHKIRGLLHGHAHKVIEAAKETDKAAADASPTKAKENKKKRVSKKKRPPPPPPKA</sequence>
<dbReference type="PANTHER" id="PTHR24171:SF8">
    <property type="entry name" value="BRCA1-ASSOCIATED RING DOMAIN PROTEIN 1"/>
    <property type="match status" value="1"/>
</dbReference>
<feature type="compositionally biased region" description="Basic residues" evidence="4">
    <location>
        <begin position="172"/>
        <end position="197"/>
    </location>
</feature>
<dbReference type="Proteomes" id="UP001363151">
    <property type="component" value="Unassembled WGS sequence"/>
</dbReference>
<evidence type="ECO:0000256" key="2">
    <source>
        <dbReference type="ARBA" id="ARBA00023043"/>
    </source>
</evidence>
<keyword evidence="2 3" id="KW-0040">ANK repeat</keyword>
<feature type="region of interest" description="Disordered" evidence="4">
    <location>
        <begin position="158"/>
        <end position="238"/>
    </location>
</feature>
<gene>
    <name evidence="5" type="ORF">SO694_00127057</name>
</gene>
<evidence type="ECO:0000313" key="5">
    <source>
        <dbReference type="EMBL" id="KAK7242907.1"/>
    </source>
</evidence>
<accession>A0ABR1G388</accession>
<proteinExistence type="predicted"/>
<feature type="compositionally biased region" description="Basic and acidic residues" evidence="4">
    <location>
        <begin position="124"/>
        <end position="139"/>
    </location>
</feature>
<dbReference type="PROSITE" id="PS50297">
    <property type="entry name" value="ANK_REP_REGION"/>
    <property type="match status" value="3"/>
</dbReference>
<feature type="region of interest" description="Disordered" evidence="4">
    <location>
        <begin position="357"/>
        <end position="405"/>
    </location>
</feature>
<keyword evidence="6" id="KW-1185">Reference proteome</keyword>
<keyword evidence="1" id="KW-0677">Repeat</keyword>
<dbReference type="SUPFAM" id="SSF48403">
    <property type="entry name" value="Ankyrin repeat"/>
    <property type="match status" value="1"/>
</dbReference>
<dbReference type="Gene3D" id="1.25.40.20">
    <property type="entry name" value="Ankyrin repeat-containing domain"/>
    <property type="match status" value="2"/>
</dbReference>
<dbReference type="Pfam" id="PF12796">
    <property type="entry name" value="Ank_2"/>
    <property type="match status" value="2"/>
</dbReference>
<feature type="repeat" description="ANK" evidence="3">
    <location>
        <begin position="616"/>
        <end position="642"/>
    </location>
</feature>
<feature type="compositionally biased region" description="Low complexity" evidence="4">
    <location>
        <begin position="201"/>
        <end position="216"/>
    </location>
</feature>
<feature type="compositionally biased region" description="Low complexity" evidence="4">
    <location>
        <begin position="388"/>
        <end position="405"/>
    </location>
</feature>
<evidence type="ECO:0000313" key="6">
    <source>
        <dbReference type="Proteomes" id="UP001363151"/>
    </source>
</evidence>
<feature type="repeat" description="ANK" evidence="3">
    <location>
        <begin position="777"/>
        <end position="809"/>
    </location>
</feature>
<feature type="compositionally biased region" description="Basic and acidic residues" evidence="4">
    <location>
        <begin position="89"/>
        <end position="103"/>
    </location>
</feature>
<feature type="compositionally biased region" description="Basic and acidic residues" evidence="4">
    <location>
        <begin position="56"/>
        <end position="69"/>
    </location>
</feature>
<feature type="compositionally biased region" description="Basic residues" evidence="4">
    <location>
        <begin position="857"/>
        <end position="869"/>
    </location>
</feature>
<dbReference type="PANTHER" id="PTHR24171">
    <property type="entry name" value="ANKYRIN REPEAT DOMAIN-CONTAINING PROTEIN 39-RELATED"/>
    <property type="match status" value="1"/>
</dbReference>
<feature type="region of interest" description="Disordered" evidence="4">
    <location>
        <begin position="840"/>
        <end position="876"/>
    </location>
</feature>
<organism evidence="5 6">
    <name type="scientific">Aureococcus anophagefferens</name>
    <name type="common">Harmful bloom alga</name>
    <dbReference type="NCBI Taxonomy" id="44056"/>
    <lineage>
        <taxon>Eukaryota</taxon>
        <taxon>Sar</taxon>
        <taxon>Stramenopiles</taxon>
        <taxon>Ochrophyta</taxon>
        <taxon>Pelagophyceae</taxon>
        <taxon>Pelagomonadales</taxon>
        <taxon>Pelagomonadaceae</taxon>
        <taxon>Aureococcus</taxon>
    </lineage>
</organism>
<evidence type="ECO:0000256" key="1">
    <source>
        <dbReference type="ARBA" id="ARBA00022737"/>
    </source>
</evidence>
<protein>
    <recommendedName>
        <fullName evidence="7">ANK_REP_REGION domain-containing protein</fullName>
    </recommendedName>
</protein>
<feature type="compositionally biased region" description="Acidic residues" evidence="4">
    <location>
        <begin position="7"/>
        <end position="17"/>
    </location>
</feature>
<evidence type="ECO:0000256" key="4">
    <source>
        <dbReference type="SAM" id="MobiDB-lite"/>
    </source>
</evidence>
<feature type="repeat" description="ANK" evidence="3">
    <location>
        <begin position="744"/>
        <end position="776"/>
    </location>
</feature>
<comment type="caution">
    <text evidence="5">The sequence shown here is derived from an EMBL/GenBank/DDBJ whole genome shotgun (WGS) entry which is preliminary data.</text>
</comment>
<dbReference type="SMART" id="SM00248">
    <property type="entry name" value="ANK"/>
    <property type="match status" value="5"/>
</dbReference>
<feature type="region of interest" description="Disordered" evidence="4">
    <location>
        <begin position="1"/>
        <end position="139"/>
    </location>
</feature>
<name>A0ABR1G388_AURAN</name>
<dbReference type="PROSITE" id="PS50088">
    <property type="entry name" value="ANK_REPEAT"/>
    <property type="match status" value="3"/>
</dbReference>
<feature type="compositionally biased region" description="Low complexity" evidence="4">
    <location>
        <begin position="113"/>
        <end position="123"/>
    </location>
</feature>